<feature type="domain" description="Reverse transcriptase Ty1/copia-type" evidence="2">
    <location>
        <begin position="89"/>
        <end position="170"/>
    </location>
</feature>
<organism evidence="3 4">
    <name type="scientific">Araneus ventricosus</name>
    <name type="common">Orbweaver spider</name>
    <name type="synonym">Epeira ventricosa</name>
    <dbReference type="NCBI Taxonomy" id="182803"/>
    <lineage>
        <taxon>Eukaryota</taxon>
        <taxon>Metazoa</taxon>
        <taxon>Ecdysozoa</taxon>
        <taxon>Arthropoda</taxon>
        <taxon>Chelicerata</taxon>
        <taxon>Arachnida</taxon>
        <taxon>Araneae</taxon>
        <taxon>Araneomorphae</taxon>
        <taxon>Entelegynae</taxon>
        <taxon>Araneoidea</taxon>
        <taxon>Araneidae</taxon>
        <taxon>Araneus</taxon>
    </lineage>
</organism>
<keyword evidence="4" id="KW-1185">Reference proteome</keyword>
<name>A0A4Y2DB32_ARAVE</name>
<dbReference type="Proteomes" id="UP000499080">
    <property type="component" value="Unassembled WGS sequence"/>
</dbReference>
<dbReference type="EMBL" id="BGPR01000325">
    <property type="protein sequence ID" value="GBM13296.1"/>
    <property type="molecule type" value="Genomic_DNA"/>
</dbReference>
<dbReference type="InterPro" id="IPR013103">
    <property type="entry name" value="RVT_2"/>
</dbReference>
<evidence type="ECO:0000259" key="2">
    <source>
        <dbReference type="Pfam" id="PF07727"/>
    </source>
</evidence>
<evidence type="ECO:0000256" key="1">
    <source>
        <dbReference type="SAM" id="MobiDB-lite"/>
    </source>
</evidence>
<dbReference type="Pfam" id="PF07727">
    <property type="entry name" value="RVT_2"/>
    <property type="match status" value="1"/>
</dbReference>
<protein>
    <submittedName>
        <fullName evidence="3">Retrovirus-related Pol polyprotein from transposon TNT 1-94</fullName>
    </submittedName>
</protein>
<evidence type="ECO:0000313" key="4">
    <source>
        <dbReference type="Proteomes" id="UP000499080"/>
    </source>
</evidence>
<proteinExistence type="predicted"/>
<accession>A0A4Y2DB32</accession>
<evidence type="ECO:0000313" key="3">
    <source>
        <dbReference type="EMBL" id="GBM13296.1"/>
    </source>
</evidence>
<gene>
    <name evidence="3" type="primary">POLX_2458</name>
    <name evidence="3" type="ORF">AVEN_226282_1</name>
</gene>
<reference evidence="3 4" key="1">
    <citation type="journal article" date="2019" name="Sci. Rep.">
        <title>Orb-weaving spider Araneus ventricosus genome elucidates the spidroin gene catalogue.</title>
        <authorList>
            <person name="Kono N."/>
            <person name="Nakamura H."/>
            <person name="Ohtoshi R."/>
            <person name="Moran D.A.P."/>
            <person name="Shinohara A."/>
            <person name="Yoshida Y."/>
            <person name="Fujiwara M."/>
            <person name="Mori M."/>
            <person name="Tomita M."/>
            <person name="Arakawa K."/>
        </authorList>
    </citation>
    <scope>NUCLEOTIDE SEQUENCE [LARGE SCALE GENOMIC DNA]</scope>
</reference>
<sequence length="171" mass="19429">MGQEIGKGFCDAIDSRESPDEQERNLRDRSMLKKPARHDNCVLLAEHAEPDTYKEAIASKENSEWLAIMKEEMDSLDANNTWELVNLPQKVGADFSETFSPVVRWDTIRTVLSVAAYKNLKLVQFDVKTAFLYGDLQEDIYIHQSKGFEDGTGQVCKLLKSIYGLKQAPRV</sequence>
<dbReference type="AlphaFoldDB" id="A0A4Y2DB32"/>
<comment type="caution">
    <text evidence="3">The sequence shown here is derived from an EMBL/GenBank/DDBJ whole genome shotgun (WGS) entry which is preliminary data.</text>
</comment>
<feature type="compositionally biased region" description="Basic and acidic residues" evidence="1">
    <location>
        <begin position="13"/>
        <end position="31"/>
    </location>
</feature>
<feature type="region of interest" description="Disordered" evidence="1">
    <location>
        <begin position="1"/>
        <end position="33"/>
    </location>
</feature>
<dbReference type="OrthoDB" id="6435466at2759"/>